<keyword evidence="1" id="KW-0560">Oxidoreductase</keyword>
<dbReference type="Proteomes" id="UP000320231">
    <property type="component" value="Plasmid pBAA-803-A"/>
</dbReference>
<gene>
    <name evidence="3" type="ORF">HSBAA_PA_1400</name>
</gene>
<accession>A0A455UIG2</accession>
<protein>
    <submittedName>
        <fullName evidence="3">Uncharacterized protein</fullName>
    </submittedName>
</protein>
<organism evidence="3 4">
    <name type="scientific">Vreelandella sulfidaeris</name>
    <dbReference type="NCBI Taxonomy" id="115553"/>
    <lineage>
        <taxon>Bacteria</taxon>
        <taxon>Pseudomonadati</taxon>
        <taxon>Pseudomonadota</taxon>
        <taxon>Gammaproteobacteria</taxon>
        <taxon>Oceanospirillales</taxon>
        <taxon>Halomonadaceae</taxon>
        <taxon>Vreelandella</taxon>
    </lineage>
</organism>
<dbReference type="GO" id="GO:0022904">
    <property type="term" value="P:respiratory electron transport chain"/>
    <property type="evidence" value="ECO:0007669"/>
    <property type="project" value="TreeGrafter"/>
</dbReference>
<proteinExistence type="predicted"/>
<dbReference type="AlphaFoldDB" id="A0A455UIG2"/>
<evidence type="ECO:0000256" key="2">
    <source>
        <dbReference type="SAM" id="MobiDB-lite"/>
    </source>
</evidence>
<dbReference type="GO" id="GO:0003954">
    <property type="term" value="F:NADH dehydrogenase activity"/>
    <property type="evidence" value="ECO:0007669"/>
    <property type="project" value="TreeGrafter"/>
</dbReference>
<name>A0A455UIG2_9GAMM</name>
<evidence type="ECO:0000256" key="1">
    <source>
        <dbReference type="ARBA" id="ARBA00023002"/>
    </source>
</evidence>
<feature type="region of interest" description="Disordered" evidence="2">
    <location>
        <begin position="1"/>
        <end position="21"/>
    </location>
</feature>
<reference evidence="3 4" key="1">
    <citation type="journal article" date="2019" name="Microbiol. Resour. Announc.">
        <title>Complete Genome Sequence of Halomonas sulfidaeris Strain Esulfide1 Isolated from a Metal Sulfide Rock at a Depth of 2,200 Meters, Obtained Using Nanopore Sequencing.</title>
        <authorList>
            <person name="Saito M."/>
            <person name="Nishigata A."/>
            <person name="Galipon J."/>
            <person name="Arakawa K."/>
        </authorList>
    </citation>
    <scope>NUCLEOTIDE SEQUENCE [LARGE SCALE GENOMIC DNA]</scope>
    <source>
        <strain evidence="3 4">ATCC BAA-803</strain>
        <plasmid evidence="4">pbaa-803-a dna</plasmid>
    </source>
</reference>
<dbReference type="KEGG" id="hsr:HSBAA_PA_1400"/>
<dbReference type="InterPro" id="IPR050123">
    <property type="entry name" value="Prok_molybdopt-oxidoreductase"/>
</dbReference>
<dbReference type="EMBL" id="AP019515">
    <property type="protein sequence ID" value="BBI65537.1"/>
    <property type="molecule type" value="Genomic_DNA"/>
</dbReference>
<dbReference type="PANTHER" id="PTHR43105">
    <property type="entry name" value="RESPIRATORY NITRATE REDUCTASE"/>
    <property type="match status" value="1"/>
</dbReference>
<dbReference type="Gene3D" id="3.40.50.740">
    <property type="match status" value="1"/>
</dbReference>
<geneLocation type="plasmid" evidence="4">
    <name>pbaa-803-a dna</name>
</geneLocation>
<dbReference type="Gene3D" id="3.40.228.10">
    <property type="entry name" value="Dimethylsulfoxide Reductase, domain 2"/>
    <property type="match status" value="1"/>
</dbReference>
<sequence>MAGQKRLPAVGDGNHPALHGSDTSTALSNLLLVTGNYGKPGTGGYPMRGHNNVQGASDFGCLRNMYPGYDKVTDESARQRWAKGWGVDPSQLSNEVGEGNFLMVQSADQGDIKAMYVIGEETAFPMPILITYIPPLKILILWWCRISFKPYCGVC</sequence>
<evidence type="ECO:0000313" key="3">
    <source>
        <dbReference type="EMBL" id="BBI65537.1"/>
    </source>
</evidence>
<evidence type="ECO:0000313" key="4">
    <source>
        <dbReference type="Proteomes" id="UP000320231"/>
    </source>
</evidence>
<keyword evidence="3" id="KW-0614">Plasmid</keyword>
<dbReference type="GO" id="GO:0016020">
    <property type="term" value="C:membrane"/>
    <property type="evidence" value="ECO:0007669"/>
    <property type="project" value="TreeGrafter"/>
</dbReference>
<dbReference type="SUPFAM" id="SSF53706">
    <property type="entry name" value="Formate dehydrogenase/DMSO reductase, domains 1-3"/>
    <property type="match status" value="1"/>
</dbReference>
<dbReference type="PANTHER" id="PTHR43105:SF14">
    <property type="entry name" value="FORMATE DEHYDROGENASE H"/>
    <property type="match status" value="1"/>
</dbReference>